<evidence type="ECO:0000259" key="6">
    <source>
        <dbReference type="Pfam" id="PF00350"/>
    </source>
</evidence>
<organism evidence="7 8">
    <name type="scientific">Campylobacter concisus</name>
    <dbReference type="NCBI Taxonomy" id="199"/>
    <lineage>
        <taxon>Bacteria</taxon>
        <taxon>Pseudomonadati</taxon>
        <taxon>Campylobacterota</taxon>
        <taxon>Epsilonproteobacteria</taxon>
        <taxon>Campylobacterales</taxon>
        <taxon>Campylobacteraceae</taxon>
        <taxon>Campylobacter</taxon>
    </lineage>
</organism>
<name>A0A0M4TC57_9BACT</name>
<keyword evidence="2" id="KW-0547">Nucleotide-binding</keyword>
<dbReference type="RefSeq" id="WP_054196969.1">
    <property type="nucleotide sequence ID" value="NZ_CABMKQ010000042.1"/>
</dbReference>
<keyword evidence="3" id="KW-0378">Hydrolase</keyword>
<evidence type="ECO:0000256" key="2">
    <source>
        <dbReference type="ARBA" id="ARBA00022741"/>
    </source>
</evidence>
<dbReference type="Proteomes" id="UP000066049">
    <property type="component" value="Chromosome"/>
</dbReference>
<dbReference type="GO" id="GO:0016020">
    <property type="term" value="C:membrane"/>
    <property type="evidence" value="ECO:0007669"/>
    <property type="project" value="UniProtKB-SubCell"/>
</dbReference>
<evidence type="ECO:0000256" key="4">
    <source>
        <dbReference type="ARBA" id="ARBA00023134"/>
    </source>
</evidence>
<evidence type="ECO:0000256" key="1">
    <source>
        <dbReference type="ARBA" id="ARBA00004370"/>
    </source>
</evidence>
<comment type="subcellular location">
    <subcellularLocation>
        <location evidence="1">Membrane</location>
    </subcellularLocation>
</comment>
<keyword evidence="4" id="KW-0342">GTP-binding</keyword>
<proteinExistence type="predicted"/>
<dbReference type="PANTHER" id="PTHR10465">
    <property type="entry name" value="TRANSMEMBRANE GTPASE FZO1"/>
    <property type="match status" value="1"/>
</dbReference>
<dbReference type="GO" id="GO:0003924">
    <property type="term" value="F:GTPase activity"/>
    <property type="evidence" value="ECO:0007669"/>
    <property type="project" value="InterPro"/>
</dbReference>
<evidence type="ECO:0000313" key="7">
    <source>
        <dbReference type="EMBL" id="ALF48024.1"/>
    </source>
</evidence>
<dbReference type="InterPro" id="IPR045063">
    <property type="entry name" value="Dynamin_N"/>
</dbReference>
<sequence length="610" mass="69758">MFNEFINAYKARYFKVFTNDFRGELARFVNDLNDPSLHISDQIKESLNLLIDTLNEPPLIAVIGQFSSGKSTFLNALLGQDVLPSGLTPVTAKAVRLKFAKMPLLSVKFINGSESLLASSDLAELNKLGEQVSSMTLYAPSEILKEINFIDTPGLNSLRDADTKETKNTLKKVSGAIWLSLANNAAKASELESIKEILKANDLKAICLINQKDKLSEEELESLLKHAGQTYGELFEDIIAISSKQALLGITNNDKSLLEASNFNEALKAIKECFLDKSFKENFIKARAKKIVKLLTNEQEKHLEIYDNARFILDEFSGSLDGRLEAIKEEFKPKIALRYSQMSEVIKLAANEVFKLLKPFSKTKFNASKTLLNKEIYKRENFEVISLDSDEVFSKLIYEDVVFNKFFKRYKKDLKELENAITSAFNELYKNLEDKFLIYKSRYENYASFDDQALAYETKSINTYAGRTYEDFLREYETAKFKAIQKVSLFFEKLDIKLASNYENALKLAVYFIKQKIEKTLESHLQMNTPLYIPSAKDVYERMLDAFSLYEFEALMCSNSSFLNKILLDIKSDFNEIYTLKIAMLDGLKARVKEQISKIEELCENSLLLR</sequence>
<dbReference type="GeneID" id="28663049"/>
<dbReference type="Pfam" id="PF00350">
    <property type="entry name" value="Dynamin_N"/>
    <property type="match status" value="1"/>
</dbReference>
<dbReference type="InterPro" id="IPR027417">
    <property type="entry name" value="P-loop_NTPase"/>
</dbReference>
<dbReference type="GO" id="GO:0005525">
    <property type="term" value="F:GTP binding"/>
    <property type="evidence" value="ECO:0007669"/>
    <property type="project" value="UniProtKB-KW"/>
</dbReference>
<dbReference type="SUPFAM" id="SSF52540">
    <property type="entry name" value="P-loop containing nucleoside triphosphate hydrolases"/>
    <property type="match status" value="1"/>
</dbReference>
<evidence type="ECO:0000313" key="8">
    <source>
        <dbReference type="Proteomes" id="UP000066049"/>
    </source>
</evidence>
<accession>A0A0M4TC57</accession>
<dbReference type="AlphaFoldDB" id="A0A0M4TC57"/>
<dbReference type="PATRIC" id="fig|199.248.peg.1416"/>
<dbReference type="EMBL" id="CP012541">
    <property type="protein sequence ID" value="ALF48024.1"/>
    <property type="molecule type" value="Genomic_DNA"/>
</dbReference>
<gene>
    <name evidence="7" type="ORF">CCON33237_1370</name>
</gene>
<dbReference type="KEGG" id="ccoc:CCON33237_1370"/>
<reference evidence="8" key="1">
    <citation type="submission" date="2015-08" db="EMBL/GenBank/DDBJ databases">
        <title>Comparative genomics of the Campylobacter concisus group.</title>
        <authorList>
            <person name="Miller W.G."/>
            <person name="Yee E."/>
            <person name="Chapman M.H."/>
            <person name="Huynh S."/>
            <person name="Bono J.L."/>
            <person name="On S.L.W."/>
            <person name="St Leger J."/>
            <person name="Foster G."/>
            <person name="Parker C.T."/>
        </authorList>
    </citation>
    <scope>NUCLEOTIDE SEQUENCE [LARGE SCALE GENOMIC DNA]</scope>
    <source>
        <strain evidence="8">ATCC 33237</strain>
    </source>
</reference>
<keyword evidence="5" id="KW-0472">Membrane</keyword>
<evidence type="ECO:0000256" key="3">
    <source>
        <dbReference type="ARBA" id="ARBA00022801"/>
    </source>
</evidence>
<feature type="domain" description="Dynamin N-terminal" evidence="6">
    <location>
        <begin position="60"/>
        <end position="211"/>
    </location>
</feature>
<dbReference type="CDD" id="cd09912">
    <property type="entry name" value="DLP_2"/>
    <property type="match status" value="1"/>
</dbReference>
<dbReference type="PANTHER" id="PTHR10465:SF0">
    <property type="entry name" value="SARCALUMENIN"/>
    <property type="match status" value="1"/>
</dbReference>
<protein>
    <submittedName>
        <fullName evidence="7">GTP-binding protein (Dynamin domain)</fullName>
    </submittedName>
</protein>
<dbReference type="InterPro" id="IPR027094">
    <property type="entry name" value="Mitofusin_fam"/>
</dbReference>
<evidence type="ECO:0000256" key="5">
    <source>
        <dbReference type="ARBA" id="ARBA00023136"/>
    </source>
</evidence>
<dbReference type="Gene3D" id="3.40.50.300">
    <property type="entry name" value="P-loop containing nucleotide triphosphate hydrolases"/>
    <property type="match status" value="1"/>
</dbReference>